<reference evidence="16 17" key="1">
    <citation type="journal article" date="2024" name="IMA Fungus">
        <title>IMA Genome - F19 : A genome assembly and annotation guide to empower mycologists, including annotated draft genome sequences of Ceratocystis pirilliformis, Diaporthe australafricana, Fusarium ophioides, Paecilomyces lecythidis, and Sporothrix stenoceras.</title>
        <authorList>
            <person name="Aylward J."/>
            <person name="Wilson A.M."/>
            <person name="Visagie C.M."/>
            <person name="Spraker J."/>
            <person name="Barnes I."/>
            <person name="Buitendag C."/>
            <person name="Ceriani C."/>
            <person name="Del Mar Angel L."/>
            <person name="du Plessis D."/>
            <person name="Fuchs T."/>
            <person name="Gasser K."/>
            <person name="Kramer D."/>
            <person name="Li W."/>
            <person name="Munsamy K."/>
            <person name="Piso A."/>
            <person name="Price J.L."/>
            <person name="Sonnekus B."/>
            <person name="Thomas C."/>
            <person name="van der Nest A."/>
            <person name="van Dijk A."/>
            <person name="van Heerden A."/>
            <person name="van Vuuren N."/>
            <person name="Yilmaz N."/>
            <person name="Duong T.A."/>
            <person name="van der Merwe N.A."/>
            <person name="Wingfield M.J."/>
            <person name="Wingfield B.D."/>
        </authorList>
    </citation>
    <scope>NUCLEOTIDE SEQUENCE [LARGE SCALE GENOMIC DNA]</scope>
    <source>
        <strain evidence="16 17">CMW 12675</strain>
    </source>
</reference>
<keyword evidence="12" id="KW-0131">Cell cycle</keyword>
<feature type="compositionally biased region" description="Pro residues" evidence="14">
    <location>
        <begin position="121"/>
        <end position="134"/>
    </location>
</feature>
<dbReference type="InterPro" id="IPR000938">
    <property type="entry name" value="CAP-Gly_domain"/>
</dbReference>
<evidence type="ECO:0000256" key="2">
    <source>
        <dbReference type="ARBA" id="ARBA00004186"/>
    </source>
</evidence>
<feature type="coiled-coil region" evidence="13">
    <location>
        <begin position="323"/>
        <end position="593"/>
    </location>
</feature>
<evidence type="ECO:0000256" key="11">
    <source>
        <dbReference type="ARBA" id="ARBA00023212"/>
    </source>
</evidence>
<dbReference type="InterPro" id="IPR022157">
    <property type="entry name" value="Dynactin"/>
</dbReference>
<dbReference type="PANTHER" id="PTHR18916">
    <property type="entry name" value="DYNACTIN 1-RELATED MICROTUBULE-BINDING"/>
    <property type="match status" value="1"/>
</dbReference>
<keyword evidence="10 13" id="KW-0175">Coiled coil</keyword>
<evidence type="ECO:0000256" key="13">
    <source>
        <dbReference type="SAM" id="Coils"/>
    </source>
</evidence>
<evidence type="ECO:0000256" key="10">
    <source>
        <dbReference type="ARBA" id="ARBA00023054"/>
    </source>
</evidence>
<evidence type="ECO:0000256" key="4">
    <source>
        <dbReference type="ARBA" id="ARBA00011010"/>
    </source>
</evidence>
<dbReference type="SMART" id="SM01052">
    <property type="entry name" value="CAP_GLY"/>
    <property type="match status" value="1"/>
</dbReference>
<dbReference type="PROSITE" id="PS50245">
    <property type="entry name" value="CAP_GLY_2"/>
    <property type="match status" value="1"/>
</dbReference>
<evidence type="ECO:0000256" key="14">
    <source>
        <dbReference type="SAM" id="MobiDB-lite"/>
    </source>
</evidence>
<dbReference type="EMBL" id="JAWDJO010000017">
    <property type="protein sequence ID" value="KAL1899939.1"/>
    <property type="molecule type" value="Genomic_DNA"/>
</dbReference>
<organism evidence="16 17">
    <name type="scientific">Ceratocystis pirilliformis</name>
    <dbReference type="NCBI Taxonomy" id="259994"/>
    <lineage>
        <taxon>Eukaryota</taxon>
        <taxon>Fungi</taxon>
        <taxon>Dikarya</taxon>
        <taxon>Ascomycota</taxon>
        <taxon>Pezizomycotina</taxon>
        <taxon>Sordariomycetes</taxon>
        <taxon>Hypocreomycetidae</taxon>
        <taxon>Microascales</taxon>
        <taxon>Ceratocystidaceae</taxon>
        <taxon>Ceratocystis</taxon>
    </lineage>
</organism>
<feature type="region of interest" description="Disordered" evidence="14">
    <location>
        <begin position="743"/>
        <end position="763"/>
    </location>
</feature>
<feature type="compositionally biased region" description="Basic and acidic residues" evidence="14">
    <location>
        <begin position="241"/>
        <end position="259"/>
    </location>
</feature>
<dbReference type="Pfam" id="PF01302">
    <property type="entry name" value="CAP_GLY"/>
    <property type="match status" value="1"/>
</dbReference>
<evidence type="ECO:0000256" key="9">
    <source>
        <dbReference type="ARBA" id="ARBA00023017"/>
    </source>
</evidence>
<evidence type="ECO:0000256" key="5">
    <source>
        <dbReference type="ARBA" id="ARBA00022490"/>
    </source>
</evidence>
<name>A0ABR3ZIG6_9PEZI</name>
<feature type="domain" description="CAP-Gly" evidence="15">
    <location>
        <begin position="23"/>
        <end position="65"/>
    </location>
</feature>
<keyword evidence="11" id="KW-0206">Cytoskeleton</keyword>
<keyword evidence="8" id="KW-0498">Mitosis</keyword>
<evidence type="ECO:0000259" key="15">
    <source>
        <dbReference type="PROSITE" id="PS50245"/>
    </source>
</evidence>
<gene>
    <name evidence="16" type="ORF">Cpir12675_001160</name>
</gene>
<dbReference type="Gene3D" id="2.30.30.190">
    <property type="entry name" value="CAP Gly-rich-like domain"/>
    <property type="match status" value="1"/>
</dbReference>
<evidence type="ECO:0000256" key="7">
    <source>
        <dbReference type="ARBA" id="ARBA00022701"/>
    </source>
</evidence>
<dbReference type="SUPFAM" id="SSF74924">
    <property type="entry name" value="Cap-Gly domain"/>
    <property type="match status" value="1"/>
</dbReference>
<feature type="compositionally biased region" description="Low complexity" evidence="14">
    <location>
        <begin position="85"/>
        <end position="94"/>
    </location>
</feature>
<evidence type="ECO:0000256" key="12">
    <source>
        <dbReference type="ARBA" id="ARBA00023306"/>
    </source>
</evidence>
<feature type="region of interest" description="Disordered" evidence="14">
    <location>
        <begin position="298"/>
        <end position="323"/>
    </location>
</feature>
<keyword evidence="17" id="KW-1185">Reference proteome</keyword>
<keyword evidence="5" id="KW-0963">Cytoplasm</keyword>
<evidence type="ECO:0000256" key="6">
    <source>
        <dbReference type="ARBA" id="ARBA00022618"/>
    </source>
</evidence>
<comment type="caution">
    <text evidence="16">The sequence shown here is derived from an EMBL/GenBank/DDBJ whole genome shotgun (WGS) entry which is preliminary data.</text>
</comment>
<feature type="compositionally biased region" description="Polar residues" evidence="14">
    <location>
        <begin position="199"/>
        <end position="233"/>
    </location>
</feature>
<comment type="subcellular location">
    <subcellularLocation>
        <location evidence="3">Cytoplasm</location>
        <location evidence="3">Cell cortex</location>
    </subcellularLocation>
    <subcellularLocation>
        <location evidence="1">Cytoplasm</location>
        <location evidence="1">Cytoskeleton</location>
        <location evidence="1">Microtubule organizing center</location>
        <location evidence="1">Centrosome</location>
        <location evidence="1">Centriole</location>
    </subcellularLocation>
    <subcellularLocation>
        <location evidence="2">Cytoplasm</location>
        <location evidence="2">Cytoskeleton</location>
        <location evidence="2">Spindle</location>
    </subcellularLocation>
</comment>
<feature type="coiled-coil region" evidence="13">
    <location>
        <begin position="1085"/>
        <end position="1171"/>
    </location>
</feature>
<dbReference type="PROSITE" id="PS00845">
    <property type="entry name" value="CAP_GLY_1"/>
    <property type="match status" value="1"/>
</dbReference>
<dbReference type="Pfam" id="PF12455">
    <property type="entry name" value="Dynactin"/>
    <property type="match status" value="1"/>
</dbReference>
<accession>A0ABR3ZIG6</accession>
<comment type="similarity">
    <text evidence="4">Belongs to the dynactin 150 kDa subunit family.</text>
</comment>
<feature type="compositionally biased region" description="Polar residues" evidence="14">
    <location>
        <begin position="275"/>
        <end position="284"/>
    </location>
</feature>
<feature type="compositionally biased region" description="Polar residues" evidence="14">
    <location>
        <begin position="147"/>
        <end position="179"/>
    </location>
</feature>
<dbReference type="Proteomes" id="UP001583280">
    <property type="component" value="Unassembled WGS sequence"/>
</dbReference>
<sequence>MEVVPGQIVRLVDGRIAEVKFAGETSFAAGVWVGVELEDATGKNDGSVQGERYFECAMGKGMFLRPTALTIIRQAPAPPKPSAPAPGRRASSRPNSLLGGPRTALSDGPAPGKRMSLSAPSPSPGPKPSRPPSRPSSIVPGTRPKESLQSPTKSPTKQLSVSSVSTRTNTPANSRTVSGAATKRPPGSRTSMGPPPAPTSKTRQSSVSSNSARPGIPSRNSSGNRLSISNPSKILTPKPSEGLRRRSIEVHNDLQHEARQSPISPLKSADGILSPQPQSPVLSRTNVLEKLTVVSTDGSSGAVSPKFVPINRPDGPRGTSGAATATAREIDDLKAKIRVLDRKRSEDREKIKALEMVQQERDKFEGIIQKLQTKYHPQQQELTELRKQLKEAEAHFESIEALQEDRDLALESATLDREMAEEQYENCRAELAEVKMRLEELELEVEILREENGELSKDISAEDRTSAGWVQLEKNNERLREALIRLRDLTQQNEDDLKAQVQGMEEDLKDYTIIREQHIMDKEKLEKANNAIEDLRQQLDNALGAEDMIEELSERNMTQAEEINELKAVIEDLESLKEISDELELNHVHNEREMQVELDFKDAVIAEQGRRANQREETITDMEYTLSKFRSLVTTLQSDLEDIRASHAVTETESEELSTKSRAMIDLNMKLQLSAAKTQAKTIDLELRRLDAQEASDHLEIVKLFLPDSFREDQNSVLSLLRFRRVSFKATLLRGFIKDRINNTNNTNAAPNDGSDESNKSVGHEDDTFAGCDVVDKLSWVAAMCDRFASSMAHCSIDDFGRFGGAVHELEPVERALNQWTDGLRRDELKEKNCATELQRTIALLTHLAEVHLPQDDLPSYADKAHMQTTVVVSQLESSATALQAIKTLVQHVVPSTTQITTPATEEGGESTVIVENDAMAEHFARRIDSAISHTRSAKVVAGKAVRALEELHSRSLTLPPNTHELFDQCQTASAELGRLSRCMGEEIHAVLSTEDDRTRPFNYDDVVQAVSKAALQVSSAAESDIFSTYLSKLRTLGSQIFELSSLCSDLTQALEFEITPEPWKLRAQELKARKVVPVDAEESLRRLREEYNEARRTVAQREDALSTAVLKIETLEARMKDAQAKVEAMAELEMQIEDENLMNASLKEDIDRQDRELKALEAERDKWKKIAGDSRAAIDGADVTGNRAGKERAVATAREMDALKTDISSLQSAVRHLRDENRRARGIDQAALSWLSEPLLPPKPAVVERTALVTAEGRDVLSELVRLAATSTVYNLQQLPRDKLAWRPAKSTPQFHAAKQAEDFAAWDSWQKAVSRKASAMATAAMAGKRNVRRRPLAALQVRLPDENGKTIPGSTANVQIVGSAEWEGLQGRVEGLLNGGRVLCS</sequence>
<dbReference type="InterPro" id="IPR036859">
    <property type="entry name" value="CAP-Gly_dom_sf"/>
</dbReference>
<keyword evidence="7" id="KW-0493">Microtubule</keyword>
<evidence type="ECO:0000256" key="1">
    <source>
        <dbReference type="ARBA" id="ARBA00004114"/>
    </source>
</evidence>
<keyword evidence="6" id="KW-0132">Cell division</keyword>
<dbReference type="PANTHER" id="PTHR18916:SF6">
    <property type="entry name" value="DYNACTIN SUBUNIT 1"/>
    <property type="match status" value="1"/>
</dbReference>
<feature type="region of interest" description="Disordered" evidence="14">
    <location>
        <begin position="75"/>
        <end position="284"/>
    </location>
</feature>
<protein>
    <recommendedName>
        <fullName evidence="15">CAP-Gly domain-containing protein</fullName>
    </recommendedName>
</protein>
<evidence type="ECO:0000256" key="8">
    <source>
        <dbReference type="ARBA" id="ARBA00022776"/>
    </source>
</evidence>
<evidence type="ECO:0000313" key="16">
    <source>
        <dbReference type="EMBL" id="KAL1899939.1"/>
    </source>
</evidence>
<evidence type="ECO:0000313" key="17">
    <source>
        <dbReference type="Proteomes" id="UP001583280"/>
    </source>
</evidence>
<evidence type="ECO:0000256" key="3">
    <source>
        <dbReference type="ARBA" id="ARBA00004544"/>
    </source>
</evidence>
<proteinExistence type="inferred from homology"/>
<feature type="compositionally biased region" description="Low complexity" evidence="14">
    <location>
        <begin position="743"/>
        <end position="752"/>
    </location>
</feature>
<keyword evidence="9" id="KW-0243">Dynein</keyword>